<accession>A0A5M6DHI3</accession>
<evidence type="ECO:0000313" key="2">
    <source>
        <dbReference type="EMBL" id="KAA5545732.1"/>
    </source>
</evidence>
<feature type="compositionally biased region" description="Basic and acidic residues" evidence="1">
    <location>
        <begin position="154"/>
        <end position="166"/>
    </location>
</feature>
<protein>
    <submittedName>
        <fullName evidence="2">Uncharacterized protein</fullName>
    </submittedName>
</protein>
<keyword evidence="3" id="KW-1185">Reference proteome</keyword>
<dbReference type="Proteomes" id="UP000323426">
    <property type="component" value="Unassembled WGS sequence"/>
</dbReference>
<evidence type="ECO:0000313" key="3">
    <source>
        <dbReference type="Proteomes" id="UP000323426"/>
    </source>
</evidence>
<feature type="compositionally biased region" description="Basic and acidic residues" evidence="1">
    <location>
        <begin position="181"/>
        <end position="216"/>
    </location>
</feature>
<gene>
    <name evidence="2" type="ORF">F0145_12430</name>
</gene>
<dbReference type="EMBL" id="VWSF01000008">
    <property type="protein sequence ID" value="KAA5545732.1"/>
    <property type="molecule type" value="Genomic_DNA"/>
</dbReference>
<feature type="compositionally biased region" description="Basic and acidic residues" evidence="1">
    <location>
        <begin position="17"/>
        <end position="41"/>
    </location>
</feature>
<proteinExistence type="predicted"/>
<organism evidence="2 3">
    <name type="scientific">Adhaeribacter rhizoryzae</name>
    <dbReference type="NCBI Taxonomy" id="2607907"/>
    <lineage>
        <taxon>Bacteria</taxon>
        <taxon>Pseudomonadati</taxon>
        <taxon>Bacteroidota</taxon>
        <taxon>Cytophagia</taxon>
        <taxon>Cytophagales</taxon>
        <taxon>Hymenobacteraceae</taxon>
        <taxon>Adhaeribacter</taxon>
    </lineage>
</organism>
<evidence type="ECO:0000256" key="1">
    <source>
        <dbReference type="SAM" id="MobiDB-lite"/>
    </source>
</evidence>
<comment type="caution">
    <text evidence="2">The sequence shown here is derived from an EMBL/GenBank/DDBJ whole genome shotgun (WGS) entry which is preliminary data.</text>
</comment>
<sequence length="274" mass="33533">MDYNTRHSGEEEQNFNPDRRHLEENQRVGRNIYRDRGDRNPQDQYRSSQNYQNRNEGNERGQTHYGARPDSAYRDANRINYGDNRPDRDRNQNQDQSQNRFQDQRYNQDQNRYQNQNRNFGDKQNYDSQNTYGDRRGNYYNDPPQGDHGGTRFWGEREGYKQDDYRYTSGNRGNWEAPGIGRKDYDDDDRNRYQNNYRNDRNYNQDRDRGFFDRMGDSISNAWNSMTSNDDDNDYRNREQQNRNFNRGYESGPRWADEDDNYNRDRRNRRRHDD</sequence>
<dbReference type="AlphaFoldDB" id="A0A5M6DHI3"/>
<feature type="compositionally biased region" description="Low complexity" evidence="1">
    <location>
        <begin position="93"/>
        <end position="119"/>
    </location>
</feature>
<feature type="compositionally biased region" description="Basic and acidic residues" evidence="1">
    <location>
        <begin position="1"/>
        <end position="10"/>
    </location>
</feature>
<feature type="compositionally biased region" description="Polar residues" evidence="1">
    <location>
        <begin position="218"/>
        <end position="228"/>
    </location>
</feature>
<feature type="region of interest" description="Disordered" evidence="1">
    <location>
        <begin position="1"/>
        <end position="274"/>
    </location>
</feature>
<feature type="compositionally biased region" description="Polar residues" evidence="1">
    <location>
        <begin position="42"/>
        <end position="55"/>
    </location>
</feature>
<name>A0A5M6DHI3_9BACT</name>
<feature type="compositionally biased region" description="Basic and acidic residues" evidence="1">
    <location>
        <begin position="261"/>
        <end position="274"/>
    </location>
</feature>
<reference evidence="2 3" key="1">
    <citation type="submission" date="2019-09" db="EMBL/GenBank/DDBJ databases">
        <title>Genome sequence and assembly of Adhaeribacter sp.</title>
        <authorList>
            <person name="Chhetri G."/>
        </authorList>
    </citation>
    <scope>NUCLEOTIDE SEQUENCE [LARGE SCALE GENOMIC DNA]</scope>
    <source>
        <strain evidence="2 3">DK36</strain>
    </source>
</reference>
<dbReference type="RefSeq" id="WP_150088735.1">
    <property type="nucleotide sequence ID" value="NZ_VWSF01000008.1"/>
</dbReference>